<accession>A0A9Q9EIS1</accession>
<feature type="compositionally biased region" description="Polar residues" evidence="1">
    <location>
        <begin position="35"/>
        <end position="47"/>
    </location>
</feature>
<dbReference type="PANTHER" id="PTHR38887">
    <property type="entry name" value="CHROMOSOME 21, WHOLE GENOME SHOTGUN SEQUENCE"/>
    <property type="match status" value="1"/>
</dbReference>
<name>A0A9Q9EIS1_9PEZI</name>
<dbReference type="Proteomes" id="UP001056384">
    <property type="component" value="Chromosome 3"/>
</dbReference>
<sequence length="323" mass="35014">MAMKNKNTECERDDISETASSRAEVLTLNEEQLPDYNNATPAFSNSPAVAEKSDQTAVPTVVNPFVFPTTDLPPYAEAAVSRKPIAIPQTSQSPTAPFLDAYARDLLAYGVTEQSFSAFLSTLSAFTSAKVSQKALQHASDVAVSMGNYQKEYATRVKRSVKNIGNSAKHLNPVGVIGGALGLTIGAATHVASSILSTPGRLLQKPQTPRQRALTYLAAANKDWFWQRGLHASLVDTKELAIELDTSIESIVQTGRRASSDRPNVILSSLEKWLAPVHAQETTLDTSVPESSTAGATRLWQPQLQLGSQTLWLVLEHVEREDK</sequence>
<keyword evidence="3" id="KW-1185">Reference proteome</keyword>
<evidence type="ECO:0000256" key="1">
    <source>
        <dbReference type="SAM" id="MobiDB-lite"/>
    </source>
</evidence>
<feature type="region of interest" description="Disordered" evidence="1">
    <location>
        <begin position="1"/>
        <end position="48"/>
    </location>
</feature>
<gene>
    <name evidence="2" type="ORF">Slin15195_G046660</name>
</gene>
<evidence type="ECO:0000313" key="3">
    <source>
        <dbReference type="Proteomes" id="UP001056384"/>
    </source>
</evidence>
<feature type="compositionally biased region" description="Basic and acidic residues" evidence="1">
    <location>
        <begin position="1"/>
        <end position="15"/>
    </location>
</feature>
<proteinExistence type="predicted"/>
<dbReference type="AlphaFoldDB" id="A0A9Q9EIS1"/>
<organism evidence="2 3">
    <name type="scientific">Septoria linicola</name>
    <dbReference type="NCBI Taxonomy" id="215465"/>
    <lineage>
        <taxon>Eukaryota</taxon>
        <taxon>Fungi</taxon>
        <taxon>Dikarya</taxon>
        <taxon>Ascomycota</taxon>
        <taxon>Pezizomycotina</taxon>
        <taxon>Dothideomycetes</taxon>
        <taxon>Dothideomycetidae</taxon>
        <taxon>Mycosphaerellales</taxon>
        <taxon>Mycosphaerellaceae</taxon>
        <taxon>Septoria</taxon>
    </lineage>
</organism>
<reference evidence="2" key="1">
    <citation type="submission" date="2022-06" db="EMBL/GenBank/DDBJ databases">
        <title>Complete genome sequences of two strains of the flax pathogen Septoria linicola.</title>
        <authorList>
            <person name="Lapalu N."/>
            <person name="Simon A."/>
            <person name="Demenou B."/>
            <person name="Paumier D."/>
            <person name="Guillot M.-P."/>
            <person name="Gout L."/>
            <person name="Valade R."/>
        </authorList>
    </citation>
    <scope>NUCLEOTIDE SEQUENCE</scope>
    <source>
        <strain evidence="2">SE15195</strain>
    </source>
</reference>
<protein>
    <submittedName>
        <fullName evidence="2">Uncharacterized protein</fullName>
    </submittedName>
</protein>
<evidence type="ECO:0000313" key="2">
    <source>
        <dbReference type="EMBL" id="USW51347.1"/>
    </source>
</evidence>
<dbReference type="EMBL" id="CP099420">
    <property type="protein sequence ID" value="USW51347.1"/>
    <property type="molecule type" value="Genomic_DNA"/>
</dbReference>
<dbReference type="InterPro" id="IPR053221">
    <property type="entry name" value="Burnettramic_acid_biosynth"/>
</dbReference>
<dbReference type="PANTHER" id="PTHR38887:SF1">
    <property type="entry name" value="RAS MODIFICATION PROTEIN ERF4"/>
    <property type="match status" value="1"/>
</dbReference>